<feature type="compositionally biased region" description="Low complexity" evidence="1">
    <location>
        <begin position="204"/>
        <end position="225"/>
    </location>
</feature>
<sequence>MLRTPTHQSPVTSYLPHDLSPATFLAYNRTAKVLPLAAPATECQSRHARFVIISEMCDPRFIAALKPRPQSLPRTPNLDSPSSRSSITDHASRSLSINHGAFRRLAEPAPLRLPPRASPPLPSHSPPRLPLPSHSLPLVPRLPLLRTLPPRASPPAPFALPPSSSPPAPFALPPSRASPAPFALPPSSCLASRSLRTPSLLVPRLPLPSHSSPPRLASRPFALPSSPRPPRRASPPFALPPSSCLASRPSHSSLSCLACPLPSHSPSSCLAPLPSHSSCLRLPLPSHSLLLVPRLRSLRTPSSSCLAPAPFALPPSSCLASRSFALPSSSCLASRSLRTPSSSCLASAPSHSAPSSCLFPPSLRTPPLVLVLASRSLRTPSLLVPRLPAPPRTPSLPCLAPAPFALPPSSCPRLSRPRSLPRSRSFALASPPRASPPAPFALPPSSCLASRSLRTPSLLVPRLPLPFPRTFPPSACLVPAPFALPALLVPRPPPLPSHSLLLVPRLRSLRLASRSFARPRLLPSLLRTSLPCLAPAPFALPPSSCLASRSFAPSPAAALSRHPPPPRACCLAGFSFLVACSSVF</sequence>
<feature type="region of interest" description="Disordered" evidence="1">
    <location>
        <begin position="67"/>
        <end position="93"/>
    </location>
</feature>
<feature type="region of interest" description="Disordered" evidence="1">
    <location>
        <begin position="410"/>
        <end position="437"/>
    </location>
</feature>
<name>A0A423SUF1_PENVA</name>
<gene>
    <name evidence="2" type="ORF">C7M84_014096</name>
</gene>
<feature type="compositionally biased region" description="Polar residues" evidence="1">
    <location>
        <begin position="72"/>
        <end position="93"/>
    </location>
</feature>
<keyword evidence="3" id="KW-1185">Reference proteome</keyword>
<dbReference type="Proteomes" id="UP000283509">
    <property type="component" value="Unassembled WGS sequence"/>
</dbReference>
<feature type="region of interest" description="Disordered" evidence="1">
    <location>
        <begin position="204"/>
        <end position="234"/>
    </location>
</feature>
<evidence type="ECO:0000313" key="3">
    <source>
        <dbReference type="Proteomes" id="UP000283509"/>
    </source>
</evidence>
<proteinExistence type="predicted"/>
<organism evidence="2 3">
    <name type="scientific">Penaeus vannamei</name>
    <name type="common">Whiteleg shrimp</name>
    <name type="synonym">Litopenaeus vannamei</name>
    <dbReference type="NCBI Taxonomy" id="6689"/>
    <lineage>
        <taxon>Eukaryota</taxon>
        <taxon>Metazoa</taxon>
        <taxon>Ecdysozoa</taxon>
        <taxon>Arthropoda</taxon>
        <taxon>Crustacea</taxon>
        <taxon>Multicrustacea</taxon>
        <taxon>Malacostraca</taxon>
        <taxon>Eumalacostraca</taxon>
        <taxon>Eucarida</taxon>
        <taxon>Decapoda</taxon>
        <taxon>Dendrobranchiata</taxon>
        <taxon>Penaeoidea</taxon>
        <taxon>Penaeidae</taxon>
        <taxon>Penaeus</taxon>
    </lineage>
</organism>
<evidence type="ECO:0000313" key="2">
    <source>
        <dbReference type="EMBL" id="ROT67808.1"/>
    </source>
</evidence>
<reference evidence="2 3" key="1">
    <citation type="submission" date="2018-04" db="EMBL/GenBank/DDBJ databases">
        <authorList>
            <person name="Zhang X."/>
            <person name="Yuan J."/>
            <person name="Li F."/>
            <person name="Xiang J."/>
        </authorList>
    </citation>
    <scope>NUCLEOTIDE SEQUENCE [LARGE SCALE GENOMIC DNA]</scope>
    <source>
        <tissue evidence="2">Muscle</tissue>
    </source>
</reference>
<dbReference type="AlphaFoldDB" id="A0A423SUF1"/>
<feature type="region of interest" description="Disordered" evidence="1">
    <location>
        <begin position="110"/>
        <end position="134"/>
    </location>
</feature>
<comment type="caution">
    <text evidence="2">The sequence shown here is derived from an EMBL/GenBank/DDBJ whole genome shotgun (WGS) entry which is preliminary data.</text>
</comment>
<feature type="compositionally biased region" description="Pro residues" evidence="1">
    <location>
        <begin position="111"/>
        <end position="130"/>
    </location>
</feature>
<feature type="compositionally biased region" description="Low complexity" evidence="1">
    <location>
        <begin position="422"/>
        <end position="432"/>
    </location>
</feature>
<protein>
    <submittedName>
        <fullName evidence="2">Uncharacterized protein</fullName>
    </submittedName>
</protein>
<evidence type="ECO:0000256" key="1">
    <source>
        <dbReference type="SAM" id="MobiDB-lite"/>
    </source>
</evidence>
<dbReference type="EMBL" id="QCYY01002757">
    <property type="protein sequence ID" value="ROT67808.1"/>
    <property type="molecule type" value="Genomic_DNA"/>
</dbReference>
<accession>A0A423SUF1</accession>
<reference evidence="2 3" key="2">
    <citation type="submission" date="2019-01" db="EMBL/GenBank/DDBJ databases">
        <title>The decoding of complex shrimp genome reveals the adaptation for benthos swimmer, frequently molting mechanism and breeding impact on genome.</title>
        <authorList>
            <person name="Sun Y."/>
            <person name="Gao Y."/>
            <person name="Yu Y."/>
        </authorList>
    </citation>
    <scope>NUCLEOTIDE SEQUENCE [LARGE SCALE GENOMIC DNA]</scope>
    <source>
        <tissue evidence="2">Muscle</tissue>
    </source>
</reference>